<reference evidence="1 2" key="1">
    <citation type="submission" date="2019-07" db="EMBL/GenBank/DDBJ databases">
        <authorList>
            <person name="Almisry A."/>
            <person name="Mousa M."/>
            <person name="Gordon L.L."/>
            <person name="Lee M."/>
            <person name="Mandava P."/>
            <person name="Moxley J.T."/>
            <person name="Shaffer C.D."/>
            <person name="Weston-Hafer K.A."/>
            <person name="Garlena R.A."/>
            <person name="Russell D.A."/>
            <person name="Pope W.H."/>
            <person name="Jacobs-Sera D."/>
            <person name="Hatfull G.F."/>
        </authorList>
    </citation>
    <scope>NUCLEOTIDE SEQUENCE [LARGE SCALE GENOMIC DNA]</scope>
</reference>
<keyword evidence="2" id="KW-1185">Reference proteome</keyword>
<evidence type="ECO:0000313" key="2">
    <source>
        <dbReference type="Proteomes" id="UP000326486"/>
    </source>
</evidence>
<dbReference type="Proteomes" id="UP000326486">
    <property type="component" value="Segment"/>
</dbReference>
<dbReference type="GeneID" id="80019116"/>
<dbReference type="KEGG" id="vg:80019116"/>
<dbReference type="EMBL" id="MN234216">
    <property type="protein sequence ID" value="QFG13246.1"/>
    <property type="molecule type" value="Genomic_DNA"/>
</dbReference>
<dbReference type="RefSeq" id="YP_010754522.1">
    <property type="nucleotide sequence ID" value="NC_073461.1"/>
</dbReference>
<organism evidence="1 2">
    <name type="scientific">Streptomyces phage Gilgamesh</name>
    <dbReference type="NCBI Taxonomy" id="2599890"/>
    <lineage>
        <taxon>Viruses</taxon>
        <taxon>Duplodnaviria</taxon>
        <taxon>Heunggongvirae</taxon>
        <taxon>Uroviricota</taxon>
        <taxon>Caudoviricetes</taxon>
        <taxon>Gilgameshvirus</taxon>
        <taxon>Gilgameshvirus gilgamesh</taxon>
    </lineage>
</organism>
<sequence>MIETQPLGLAHELQALANAPALSRGPQCSVGAFLNAADVNDAAALREVLNNDRIPARAIADILSQHGEPITAYTVARHRRRGESNGCRCER</sequence>
<proteinExistence type="predicted"/>
<evidence type="ECO:0000313" key="1">
    <source>
        <dbReference type="EMBL" id="QFG13246.1"/>
    </source>
</evidence>
<gene>
    <name evidence="1" type="primary">54</name>
    <name evidence="1" type="ORF">SEA_GILGAMESH_54</name>
</gene>
<protein>
    <submittedName>
        <fullName evidence="1">Uncharacterized protein</fullName>
    </submittedName>
</protein>
<accession>A0A5J6TR10</accession>
<name>A0A5J6TR10_9CAUD</name>